<dbReference type="Proteomes" id="UP000079169">
    <property type="component" value="Unplaced"/>
</dbReference>
<organism evidence="2 3">
    <name type="scientific">Diaphorina citri</name>
    <name type="common">Asian citrus psyllid</name>
    <dbReference type="NCBI Taxonomy" id="121845"/>
    <lineage>
        <taxon>Eukaryota</taxon>
        <taxon>Metazoa</taxon>
        <taxon>Ecdysozoa</taxon>
        <taxon>Arthropoda</taxon>
        <taxon>Hexapoda</taxon>
        <taxon>Insecta</taxon>
        <taxon>Pterygota</taxon>
        <taxon>Neoptera</taxon>
        <taxon>Paraneoptera</taxon>
        <taxon>Hemiptera</taxon>
        <taxon>Sternorrhyncha</taxon>
        <taxon>Psylloidea</taxon>
        <taxon>Psyllidae</taxon>
        <taxon>Diaphorininae</taxon>
        <taxon>Diaphorina</taxon>
    </lineage>
</organism>
<dbReference type="KEGG" id="dci:103506217"/>
<dbReference type="RefSeq" id="XP_008468828.1">
    <property type="nucleotide sequence ID" value="XM_008470606.2"/>
</dbReference>
<dbReference type="PaxDb" id="121845-A0A1S3CVS2"/>
<gene>
    <name evidence="3" type="primary">LOC103506217</name>
</gene>
<evidence type="ECO:0000313" key="2">
    <source>
        <dbReference type="Proteomes" id="UP000079169"/>
    </source>
</evidence>
<sequence length="318" mass="35874">MSNLETTPSSEGQVEQLLEKALILIELTIDLKEKSHIGEKYACDLKSLAWKACQITSAIQQSTKEFLQLAENIVKSALEIIANDRKNSKSVECKNGTCNSGKETEEGVIAATDNVIEAKETKDHTDLIYKELVNLQNILKKDIQLHEKSSEMKLSKTKSSTSIADLIKTLQIKQQKRKDNLSPRICKDEKYPERTSRESLLDQANLSLQTVHEDSFTDFNQLSSHDINSKTQNSVLSLKAIRRIKRYLQHKSDFDSELTEPGYPETSNLGDLVRNATESQSRLIQSLSINSMTRDSEAILKNESSHVNIILHNISEED</sequence>
<keyword evidence="2" id="KW-1185">Reference proteome</keyword>
<dbReference type="OMA" id="NANTRHD"/>
<dbReference type="GeneID" id="103506217"/>
<accession>A0A1S3CVS2</accession>
<proteinExistence type="predicted"/>
<evidence type="ECO:0000313" key="3">
    <source>
        <dbReference type="RefSeq" id="XP_008468828.1"/>
    </source>
</evidence>
<feature type="region of interest" description="Disordered" evidence="1">
    <location>
        <begin position="178"/>
        <end position="197"/>
    </location>
</feature>
<name>A0A1S3CVS2_DIACI</name>
<reference evidence="3" key="1">
    <citation type="submission" date="2025-08" db="UniProtKB">
        <authorList>
            <consortium name="RefSeq"/>
        </authorList>
    </citation>
    <scope>IDENTIFICATION</scope>
</reference>
<protein>
    <submittedName>
        <fullName evidence="3">Uncharacterized protein LOC103506217</fullName>
    </submittedName>
</protein>
<dbReference type="AlphaFoldDB" id="A0A1S3CVS2"/>
<evidence type="ECO:0000256" key="1">
    <source>
        <dbReference type="SAM" id="MobiDB-lite"/>
    </source>
</evidence>
<dbReference type="OrthoDB" id="7682084at2759"/>